<reference evidence="3" key="1">
    <citation type="submission" date="2014-09" db="EMBL/GenBank/DDBJ databases">
        <authorList>
            <person name="Sharma Rahul"/>
            <person name="Thines Marco"/>
        </authorList>
    </citation>
    <scope>NUCLEOTIDE SEQUENCE [LARGE SCALE GENOMIC DNA]</scope>
</reference>
<evidence type="ECO:0000313" key="3">
    <source>
        <dbReference type="Proteomes" id="UP000054928"/>
    </source>
</evidence>
<protein>
    <recommendedName>
        <fullName evidence="4">Transmembrane protein 107</fullName>
    </recommendedName>
</protein>
<dbReference type="OrthoDB" id="109877at2759"/>
<name>A0A0P1A6W6_PLAHL</name>
<dbReference type="AlphaFoldDB" id="A0A0P1A6W6"/>
<feature type="transmembrane region" description="Helical" evidence="1">
    <location>
        <begin position="81"/>
        <end position="107"/>
    </location>
</feature>
<keyword evidence="1" id="KW-0472">Membrane</keyword>
<sequence length="113" mass="12439">MSMAVLRARFMLTSGHMLATCLVGMQASSILTYLSFTLAFGSLIAGLDILSPLKNAVFIVCHVFGGVSVCQVILHDLDPAQYMWCIVLLIHLPISMCTLDTITRLIFLKTARY</sequence>
<evidence type="ECO:0008006" key="4">
    <source>
        <dbReference type="Google" id="ProtNLM"/>
    </source>
</evidence>
<evidence type="ECO:0000256" key="1">
    <source>
        <dbReference type="SAM" id="Phobius"/>
    </source>
</evidence>
<feature type="transmembrane region" description="Helical" evidence="1">
    <location>
        <begin position="57"/>
        <end position="75"/>
    </location>
</feature>
<dbReference type="GeneID" id="36397503"/>
<dbReference type="Proteomes" id="UP000054928">
    <property type="component" value="Unassembled WGS sequence"/>
</dbReference>
<proteinExistence type="predicted"/>
<evidence type="ECO:0000313" key="2">
    <source>
        <dbReference type="EMBL" id="CEG36358.1"/>
    </source>
</evidence>
<keyword evidence="1" id="KW-1133">Transmembrane helix</keyword>
<dbReference type="RefSeq" id="XP_024572727.1">
    <property type="nucleotide sequence ID" value="XM_024719923.1"/>
</dbReference>
<accession>A0A0P1A6W6</accession>
<dbReference type="OMA" id="CQVILHD"/>
<dbReference type="EMBL" id="CCYD01000193">
    <property type="protein sequence ID" value="CEG36358.1"/>
    <property type="molecule type" value="Genomic_DNA"/>
</dbReference>
<keyword evidence="1" id="KW-0812">Transmembrane</keyword>
<keyword evidence="3" id="KW-1185">Reference proteome</keyword>
<feature type="transmembrane region" description="Helical" evidence="1">
    <location>
        <begin position="30"/>
        <end position="50"/>
    </location>
</feature>
<organism evidence="2 3">
    <name type="scientific">Plasmopara halstedii</name>
    <name type="common">Downy mildew of sunflower</name>
    <dbReference type="NCBI Taxonomy" id="4781"/>
    <lineage>
        <taxon>Eukaryota</taxon>
        <taxon>Sar</taxon>
        <taxon>Stramenopiles</taxon>
        <taxon>Oomycota</taxon>
        <taxon>Peronosporomycetes</taxon>
        <taxon>Peronosporales</taxon>
        <taxon>Peronosporaceae</taxon>
        <taxon>Plasmopara</taxon>
    </lineage>
</organism>